<reference evidence="8" key="1">
    <citation type="submission" date="2020-01" db="EMBL/GenBank/DDBJ databases">
        <authorList>
            <consortium name="DOE Joint Genome Institute"/>
            <person name="Haridas S."/>
            <person name="Albert R."/>
            <person name="Binder M."/>
            <person name="Bloem J."/>
            <person name="Labutti K."/>
            <person name="Salamov A."/>
            <person name="Andreopoulos B."/>
            <person name="Baker S.E."/>
            <person name="Barry K."/>
            <person name="Bills G."/>
            <person name="Bluhm B.H."/>
            <person name="Cannon C."/>
            <person name="Castanera R."/>
            <person name="Culley D.E."/>
            <person name="Daum C."/>
            <person name="Ezra D."/>
            <person name="Gonzalez J.B."/>
            <person name="Henrissat B."/>
            <person name="Kuo A."/>
            <person name="Liang C."/>
            <person name="Lipzen A."/>
            <person name="Lutzoni F."/>
            <person name="Magnuson J."/>
            <person name="Mondo S."/>
            <person name="Nolan M."/>
            <person name="Ohm R."/>
            <person name="Pangilinan J."/>
            <person name="Park H.-J."/>
            <person name="Ramirez L."/>
            <person name="Alfaro M."/>
            <person name="Sun H."/>
            <person name="Tritt A."/>
            <person name="Yoshinaga Y."/>
            <person name="Zwiers L.-H."/>
            <person name="Turgeon B.G."/>
            <person name="Goodwin S.B."/>
            <person name="Spatafora J.W."/>
            <person name="Crous P.W."/>
            <person name="Grigoriev I.V."/>
        </authorList>
    </citation>
    <scope>NUCLEOTIDE SEQUENCE</scope>
    <source>
        <strain evidence="8">IPT5</strain>
    </source>
</reference>
<evidence type="ECO:0000313" key="9">
    <source>
        <dbReference type="Proteomes" id="UP000799423"/>
    </source>
</evidence>
<name>A0A6A7AMJ0_9PLEO</name>
<dbReference type="PROSITE" id="PS51892">
    <property type="entry name" value="SUBTILASE"/>
    <property type="match status" value="1"/>
</dbReference>
<keyword evidence="2 8" id="KW-0645">Protease</keyword>
<dbReference type="InterPro" id="IPR000209">
    <property type="entry name" value="Peptidase_S8/S53_dom"/>
</dbReference>
<dbReference type="InterPro" id="IPR015500">
    <property type="entry name" value="Peptidase_S8_subtilisin-rel"/>
</dbReference>
<evidence type="ECO:0000313" key="8">
    <source>
        <dbReference type="EMBL" id="KAF2844192.1"/>
    </source>
</evidence>
<dbReference type="AlphaFoldDB" id="A0A6A7AMJ0"/>
<organism evidence="8 9">
    <name type="scientific">Plenodomus tracheiphilus IPT5</name>
    <dbReference type="NCBI Taxonomy" id="1408161"/>
    <lineage>
        <taxon>Eukaryota</taxon>
        <taxon>Fungi</taxon>
        <taxon>Dikarya</taxon>
        <taxon>Ascomycota</taxon>
        <taxon>Pezizomycotina</taxon>
        <taxon>Dothideomycetes</taxon>
        <taxon>Pleosporomycetidae</taxon>
        <taxon>Pleosporales</taxon>
        <taxon>Pleosporineae</taxon>
        <taxon>Leptosphaeriaceae</taxon>
        <taxon>Plenodomus</taxon>
    </lineage>
</organism>
<evidence type="ECO:0000256" key="5">
    <source>
        <dbReference type="PROSITE-ProRule" id="PRU01240"/>
    </source>
</evidence>
<feature type="signal peptide" evidence="6">
    <location>
        <begin position="1"/>
        <end position="15"/>
    </location>
</feature>
<evidence type="ECO:0000256" key="3">
    <source>
        <dbReference type="ARBA" id="ARBA00022801"/>
    </source>
</evidence>
<dbReference type="PROSITE" id="PS00137">
    <property type="entry name" value="SUBTILASE_HIS"/>
    <property type="match status" value="1"/>
</dbReference>
<evidence type="ECO:0000256" key="6">
    <source>
        <dbReference type="SAM" id="SignalP"/>
    </source>
</evidence>
<evidence type="ECO:0000259" key="7">
    <source>
        <dbReference type="Pfam" id="PF00082"/>
    </source>
</evidence>
<protein>
    <submittedName>
        <fullName evidence="8">Subtilisin-like serine protease-like protein PR1A</fullName>
    </submittedName>
</protein>
<dbReference type="Proteomes" id="UP000799423">
    <property type="component" value="Unassembled WGS sequence"/>
</dbReference>
<dbReference type="InterPro" id="IPR036852">
    <property type="entry name" value="Peptidase_S8/S53_dom_sf"/>
</dbReference>
<dbReference type="Pfam" id="PF00082">
    <property type="entry name" value="Peptidase_S8"/>
    <property type="match status" value="1"/>
</dbReference>
<proteinExistence type="inferred from homology"/>
<comment type="caution">
    <text evidence="5">Lacks conserved residue(s) required for the propagation of feature annotation.</text>
</comment>
<dbReference type="PANTHER" id="PTHR43806:SF58">
    <property type="entry name" value="ALKALINE PROTEASE 1-RELATED"/>
    <property type="match status" value="1"/>
</dbReference>
<dbReference type="FunFam" id="3.40.50.200:FF:000014">
    <property type="entry name" value="Proteinase K"/>
    <property type="match status" value="1"/>
</dbReference>
<dbReference type="GO" id="GO:0005576">
    <property type="term" value="C:extracellular region"/>
    <property type="evidence" value="ECO:0007669"/>
    <property type="project" value="UniProtKB-ARBA"/>
</dbReference>
<dbReference type="InterPro" id="IPR034193">
    <property type="entry name" value="PCSK9_ProteinaseK-like"/>
</dbReference>
<keyword evidence="4" id="KW-0720">Serine protease</keyword>
<evidence type="ECO:0000256" key="1">
    <source>
        <dbReference type="ARBA" id="ARBA00011073"/>
    </source>
</evidence>
<dbReference type="InterPro" id="IPR022398">
    <property type="entry name" value="Peptidase_S8_His-AS"/>
</dbReference>
<accession>A0A6A7AMJ0</accession>
<keyword evidence="3" id="KW-0378">Hydrolase</keyword>
<feature type="chain" id="PRO_5025584016" evidence="6">
    <location>
        <begin position="16"/>
        <end position="391"/>
    </location>
</feature>
<comment type="similarity">
    <text evidence="1 5">Belongs to the peptidase S8 family.</text>
</comment>
<dbReference type="SUPFAM" id="SSF52743">
    <property type="entry name" value="Subtilisin-like"/>
    <property type="match status" value="1"/>
</dbReference>
<dbReference type="Gene3D" id="3.40.50.200">
    <property type="entry name" value="Peptidase S8/S53 domain"/>
    <property type="match status" value="1"/>
</dbReference>
<dbReference type="InterPro" id="IPR023828">
    <property type="entry name" value="Peptidase_S8_Ser-AS"/>
</dbReference>
<dbReference type="EMBL" id="MU006403">
    <property type="protein sequence ID" value="KAF2844192.1"/>
    <property type="molecule type" value="Genomic_DNA"/>
</dbReference>
<sequence>MKLQALFTLLPLAMATPAPILAPPVNTFIPGQYIVKFKSTYMSDRKLRPMVTRAMGRARKRGADIYEFGNFGAFCETMNISTVERIDWVEQDTVMSLDSDQIIKRDFVTQTSTSSIWGLGRISYLNPNAGNYTYDRSAGVGTCVYIVGTGVQTTHPEFEGRATFLANLVGDGVNTDNNGHGTHVAGIIASKTYGVAKRARLFAVKVLKTDGSGALSGVVAGINFVVNDAKTRNCRGTVMNLSLGGGKSTTLNSAAANAVSAGMFLAVAAGNSAIDANNASPASEPTVYTVGATDSNDQWASFSNFGPAVDILAPGVAVLSTWKDKGVAVLSGTSMATPHVAGLAAYLLALEGRMTPAALASRISSLANGNKITGVPAGTINALAFNGNPRG</sequence>
<dbReference type="InterPro" id="IPR050131">
    <property type="entry name" value="Peptidase_S8_subtilisin-like"/>
</dbReference>
<evidence type="ECO:0000256" key="4">
    <source>
        <dbReference type="ARBA" id="ARBA00022825"/>
    </source>
</evidence>
<dbReference type="PROSITE" id="PS00138">
    <property type="entry name" value="SUBTILASE_SER"/>
    <property type="match status" value="1"/>
</dbReference>
<dbReference type="OrthoDB" id="206201at2759"/>
<dbReference type="PRINTS" id="PR00723">
    <property type="entry name" value="SUBTILISIN"/>
</dbReference>
<dbReference type="GO" id="GO:0006508">
    <property type="term" value="P:proteolysis"/>
    <property type="evidence" value="ECO:0007669"/>
    <property type="project" value="UniProtKB-KW"/>
</dbReference>
<feature type="domain" description="Peptidase S8/S53" evidence="7">
    <location>
        <begin position="141"/>
        <end position="367"/>
    </location>
</feature>
<evidence type="ECO:0000256" key="2">
    <source>
        <dbReference type="ARBA" id="ARBA00022670"/>
    </source>
</evidence>
<keyword evidence="6" id="KW-0732">Signal</keyword>
<gene>
    <name evidence="8" type="ORF">T440DRAFT_503114</name>
</gene>
<dbReference type="PANTHER" id="PTHR43806">
    <property type="entry name" value="PEPTIDASE S8"/>
    <property type="match status" value="1"/>
</dbReference>
<keyword evidence="9" id="KW-1185">Reference proteome</keyword>
<dbReference type="CDD" id="cd04077">
    <property type="entry name" value="Peptidases_S8_PCSK9_ProteinaseK_like"/>
    <property type="match status" value="1"/>
</dbReference>
<dbReference type="GO" id="GO:0004252">
    <property type="term" value="F:serine-type endopeptidase activity"/>
    <property type="evidence" value="ECO:0007669"/>
    <property type="project" value="InterPro"/>
</dbReference>